<dbReference type="Pfam" id="PF02687">
    <property type="entry name" value="FtsX"/>
    <property type="match status" value="1"/>
</dbReference>
<dbReference type="GO" id="GO:0005886">
    <property type="term" value="C:plasma membrane"/>
    <property type="evidence" value="ECO:0007669"/>
    <property type="project" value="UniProtKB-SubCell"/>
</dbReference>
<feature type="transmembrane region" description="Helical" evidence="7">
    <location>
        <begin position="21"/>
        <end position="42"/>
    </location>
</feature>
<evidence type="ECO:0000259" key="8">
    <source>
        <dbReference type="Pfam" id="PF02687"/>
    </source>
</evidence>
<organism evidence="10 11">
    <name type="scientific">Metallumcola ferriviriculae</name>
    <dbReference type="NCBI Taxonomy" id="3039180"/>
    <lineage>
        <taxon>Bacteria</taxon>
        <taxon>Bacillati</taxon>
        <taxon>Bacillota</taxon>
        <taxon>Clostridia</taxon>
        <taxon>Neomoorellales</taxon>
        <taxon>Desulfitibacteraceae</taxon>
        <taxon>Metallumcola</taxon>
    </lineage>
</organism>
<evidence type="ECO:0000259" key="9">
    <source>
        <dbReference type="Pfam" id="PF12704"/>
    </source>
</evidence>
<evidence type="ECO:0000256" key="5">
    <source>
        <dbReference type="ARBA" id="ARBA00023136"/>
    </source>
</evidence>
<evidence type="ECO:0000256" key="7">
    <source>
        <dbReference type="SAM" id="Phobius"/>
    </source>
</evidence>
<dbReference type="Proteomes" id="UP001329915">
    <property type="component" value="Chromosome"/>
</dbReference>
<keyword evidence="5 7" id="KW-0472">Membrane</keyword>
<evidence type="ECO:0000313" key="10">
    <source>
        <dbReference type="EMBL" id="WRO20659.1"/>
    </source>
</evidence>
<feature type="domain" description="ABC3 transporter permease C-terminal" evidence="8">
    <location>
        <begin position="274"/>
        <end position="387"/>
    </location>
</feature>
<dbReference type="GO" id="GO:0022857">
    <property type="term" value="F:transmembrane transporter activity"/>
    <property type="evidence" value="ECO:0007669"/>
    <property type="project" value="TreeGrafter"/>
</dbReference>
<evidence type="ECO:0000313" key="11">
    <source>
        <dbReference type="Proteomes" id="UP001329915"/>
    </source>
</evidence>
<protein>
    <submittedName>
        <fullName evidence="10">ABC transporter permease</fullName>
    </submittedName>
</protein>
<dbReference type="PANTHER" id="PTHR30572:SF4">
    <property type="entry name" value="ABC TRANSPORTER PERMEASE YTRF"/>
    <property type="match status" value="1"/>
</dbReference>
<feature type="transmembrane region" description="Helical" evidence="7">
    <location>
        <begin position="354"/>
        <end position="377"/>
    </location>
</feature>
<proteinExistence type="inferred from homology"/>
<feature type="transmembrane region" description="Helical" evidence="7">
    <location>
        <begin position="267"/>
        <end position="294"/>
    </location>
</feature>
<keyword evidence="3 7" id="KW-0812">Transmembrane</keyword>
<feature type="domain" description="MacB-like periplasmic core" evidence="9">
    <location>
        <begin position="21"/>
        <end position="234"/>
    </location>
</feature>
<dbReference type="PANTHER" id="PTHR30572">
    <property type="entry name" value="MEMBRANE COMPONENT OF TRANSPORTER-RELATED"/>
    <property type="match status" value="1"/>
</dbReference>
<evidence type="ECO:0000256" key="6">
    <source>
        <dbReference type="ARBA" id="ARBA00038076"/>
    </source>
</evidence>
<comment type="similarity">
    <text evidence="6">Belongs to the ABC-4 integral membrane protein family.</text>
</comment>
<evidence type="ECO:0000256" key="2">
    <source>
        <dbReference type="ARBA" id="ARBA00022475"/>
    </source>
</evidence>
<gene>
    <name evidence="10" type="ORF">MFMK1_000443</name>
</gene>
<dbReference type="AlphaFoldDB" id="A0AAU0ULB4"/>
<dbReference type="EMBL" id="CP121694">
    <property type="protein sequence ID" value="WRO20659.1"/>
    <property type="molecule type" value="Genomic_DNA"/>
</dbReference>
<accession>A0AAU0ULB4</accession>
<sequence length="394" mass="43567">MNILESIRIALEGVWSNKMRSLLTMLGIIIGIAAVITVVAVGQGGRALLMQEMESFGSNLFVIYVPWDSDHPRQADDITLRDVQVLKELIPEIKLMAPSYYTRDEIRGGRINKQVSIQGTNADYSVVRNVNIISGRFMSEDDVQSTRRVAVIDEAFAREMFGSNEAVGKRIHLRNNALWVIGVYRPHESFLSGDQGNNVFIPISLAHNFYGRWVNQLEGQSTERTNVYATVDKAVNLMERRHDAAEGKYTGVTLEQEMQMANQITGVMALIISAIAAISLLVGGIGVMNIMLVSVTERTREIGIRKALGARRRDILTQFLIEAITICLLGGSIGMIVGIGGAFLIAMIAKWPPMVSWVTVMIAFLFSAMVGIFFGIYPANKASKLDPIDALHYE</sequence>
<dbReference type="KEGG" id="dbc:MFMK1_000443"/>
<keyword evidence="4 7" id="KW-1133">Transmembrane helix</keyword>
<comment type="subcellular location">
    <subcellularLocation>
        <location evidence="1">Cell membrane</location>
        <topology evidence="1">Multi-pass membrane protein</topology>
    </subcellularLocation>
</comment>
<dbReference type="InterPro" id="IPR025857">
    <property type="entry name" value="MacB_PCD"/>
</dbReference>
<dbReference type="InterPro" id="IPR050250">
    <property type="entry name" value="Macrolide_Exporter_MacB"/>
</dbReference>
<dbReference type="Pfam" id="PF12704">
    <property type="entry name" value="MacB_PCD"/>
    <property type="match status" value="1"/>
</dbReference>
<dbReference type="RefSeq" id="WP_366923545.1">
    <property type="nucleotide sequence ID" value="NZ_CP121694.1"/>
</dbReference>
<evidence type="ECO:0000256" key="4">
    <source>
        <dbReference type="ARBA" id="ARBA00022989"/>
    </source>
</evidence>
<reference evidence="10 11" key="1">
    <citation type="submission" date="2023-04" db="EMBL/GenBank/DDBJ databases">
        <authorList>
            <person name="Hsu D."/>
        </authorList>
    </citation>
    <scope>NUCLEOTIDE SEQUENCE [LARGE SCALE GENOMIC DNA]</scope>
    <source>
        <strain evidence="10 11">MK1</strain>
    </source>
</reference>
<evidence type="ECO:0000256" key="1">
    <source>
        <dbReference type="ARBA" id="ARBA00004651"/>
    </source>
</evidence>
<dbReference type="InterPro" id="IPR003838">
    <property type="entry name" value="ABC3_permease_C"/>
</dbReference>
<keyword evidence="11" id="KW-1185">Reference proteome</keyword>
<evidence type="ECO:0000256" key="3">
    <source>
        <dbReference type="ARBA" id="ARBA00022692"/>
    </source>
</evidence>
<feature type="transmembrane region" description="Helical" evidence="7">
    <location>
        <begin position="315"/>
        <end position="348"/>
    </location>
</feature>
<name>A0AAU0ULB4_9FIRM</name>
<keyword evidence="2" id="KW-1003">Cell membrane</keyword>